<comment type="caution">
    <text evidence="2">The sequence shown here is derived from an EMBL/GenBank/DDBJ whole genome shotgun (WGS) entry which is preliminary data.</text>
</comment>
<keyword evidence="3" id="KW-1185">Reference proteome</keyword>
<dbReference type="Proteomes" id="UP001218188">
    <property type="component" value="Unassembled WGS sequence"/>
</dbReference>
<gene>
    <name evidence="2" type="ORF">C8F04DRAFT_1270538</name>
</gene>
<organism evidence="2 3">
    <name type="scientific">Mycena alexandri</name>
    <dbReference type="NCBI Taxonomy" id="1745969"/>
    <lineage>
        <taxon>Eukaryota</taxon>
        <taxon>Fungi</taxon>
        <taxon>Dikarya</taxon>
        <taxon>Basidiomycota</taxon>
        <taxon>Agaricomycotina</taxon>
        <taxon>Agaricomycetes</taxon>
        <taxon>Agaricomycetidae</taxon>
        <taxon>Agaricales</taxon>
        <taxon>Marasmiineae</taxon>
        <taxon>Mycenaceae</taxon>
        <taxon>Mycena</taxon>
    </lineage>
</organism>
<dbReference type="EMBL" id="JARJCM010000173">
    <property type="protein sequence ID" value="KAJ7024212.1"/>
    <property type="molecule type" value="Genomic_DNA"/>
</dbReference>
<evidence type="ECO:0000313" key="2">
    <source>
        <dbReference type="EMBL" id="KAJ7024212.1"/>
    </source>
</evidence>
<name>A0AAD6SBK7_9AGAR</name>
<protein>
    <submittedName>
        <fullName evidence="2">Uncharacterized protein</fullName>
    </submittedName>
</protein>
<proteinExistence type="predicted"/>
<dbReference type="AlphaFoldDB" id="A0AAD6SBK7"/>
<evidence type="ECO:0000313" key="3">
    <source>
        <dbReference type="Proteomes" id="UP001218188"/>
    </source>
</evidence>
<sequence>MNGKKERDNELNDTMDSKKEPDDWAEALGAFMDMYFKTPAPDMLRCPMHDDLIPPGEPRSWDDHSWQTGEPKCRPRPKPFLKYVPLGIQHYNGERAETKWASLAYMHEVMAEHKGRPTAMHETHEYHDYLRNKHHMFAPEERECNDEIWARRRQARLKKYRRAELNRKALAATAAGESLGFATQTDQGIR</sequence>
<feature type="region of interest" description="Disordered" evidence="1">
    <location>
        <begin position="1"/>
        <end position="22"/>
    </location>
</feature>
<evidence type="ECO:0000256" key="1">
    <source>
        <dbReference type="SAM" id="MobiDB-lite"/>
    </source>
</evidence>
<reference evidence="2" key="1">
    <citation type="submission" date="2023-03" db="EMBL/GenBank/DDBJ databases">
        <title>Massive genome expansion in bonnet fungi (Mycena s.s.) driven by repeated elements and novel gene families across ecological guilds.</title>
        <authorList>
            <consortium name="Lawrence Berkeley National Laboratory"/>
            <person name="Harder C.B."/>
            <person name="Miyauchi S."/>
            <person name="Viragh M."/>
            <person name="Kuo A."/>
            <person name="Thoen E."/>
            <person name="Andreopoulos B."/>
            <person name="Lu D."/>
            <person name="Skrede I."/>
            <person name="Drula E."/>
            <person name="Henrissat B."/>
            <person name="Morin E."/>
            <person name="Kohler A."/>
            <person name="Barry K."/>
            <person name="LaButti K."/>
            <person name="Morin E."/>
            <person name="Salamov A."/>
            <person name="Lipzen A."/>
            <person name="Mereny Z."/>
            <person name="Hegedus B."/>
            <person name="Baldrian P."/>
            <person name="Stursova M."/>
            <person name="Weitz H."/>
            <person name="Taylor A."/>
            <person name="Grigoriev I.V."/>
            <person name="Nagy L.G."/>
            <person name="Martin F."/>
            <person name="Kauserud H."/>
        </authorList>
    </citation>
    <scope>NUCLEOTIDE SEQUENCE</scope>
    <source>
        <strain evidence="2">CBHHK200</strain>
    </source>
</reference>
<accession>A0AAD6SBK7</accession>